<gene>
    <name evidence="1" type="ORF">FB45DRAFT_1034524</name>
</gene>
<reference evidence="1" key="1">
    <citation type="submission" date="2023-03" db="EMBL/GenBank/DDBJ databases">
        <title>Massive genome expansion in bonnet fungi (Mycena s.s.) driven by repeated elements and novel gene families across ecological guilds.</title>
        <authorList>
            <consortium name="Lawrence Berkeley National Laboratory"/>
            <person name="Harder C.B."/>
            <person name="Miyauchi S."/>
            <person name="Viragh M."/>
            <person name="Kuo A."/>
            <person name="Thoen E."/>
            <person name="Andreopoulos B."/>
            <person name="Lu D."/>
            <person name="Skrede I."/>
            <person name="Drula E."/>
            <person name="Henrissat B."/>
            <person name="Morin E."/>
            <person name="Kohler A."/>
            <person name="Barry K."/>
            <person name="LaButti K."/>
            <person name="Morin E."/>
            <person name="Salamov A."/>
            <person name="Lipzen A."/>
            <person name="Mereny Z."/>
            <person name="Hegedus B."/>
            <person name="Baldrian P."/>
            <person name="Stursova M."/>
            <person name="Weitz H."/>
            <person name="Taylor A."/>
            <person name="Grigoriev I.V."/>
            <person name="Nagy L.G."/>
            <person name="Martin F."/>
            <person name="Kauserud H."/>
        </authorList>
    </citation>
    <scope>NUCLEOTIDE SEQUENCE</scope>
    <source>
        <strain evidence="1">9284</strain>
    </source>
</reference>
<evidence type="ECO:0000313" key="2">
    <source>
        <dbReference type="Proteomes" id="UP001221142"/>
    </source>
</evidence>
<comment type="caution">
    <text evidence="1">The sequence shown here is derived from an EMBL/GenBank/DDBJ whole genome shotgun (WGS) entry which is preliminary data.</text>
</comment>
<accession>A0AAD7FFG9</accession>
<keyword evidence="2" id="KW-1185">Reference proteome</keyword>
<dbReference type="Proteomes" id="UP001221142">
    <property type="component" value="Unassembled WGS sequence"/>
</dbReference>
<name>A0AAD7FFG9_9AGAR</name>
<proteinExistence type="predicted"/>
<dbReference type="EMBL" id="JARKIF010000021">
    <property type="protein sequence ID" value="KAJ7617234.1"/>
    <property type="molecule type" value="Genomic_DNA"/>
</dbReference>
<protein>
    <submittedName>
        <fullName evidence="1">Uncharacterized protein</fullName>
    </submittedName>
</protein>
<sequence>MFDAGENLLRENYKKWPLPVRAHFHFGHYFEQDTYTPPNDEITSYNATKELCDKTEGFAVHRAMLTYPNGFHELVHEPAHREKVIEDMVAFVEARL</sequence>
<dbReference type="AlphaFoldDB" id="A0AAD7FFG9"/>
<organism evidence="1 2">
    <name type="scientific">Roridomyces roridus</name>
    <dbReference type="NCBI Taxonomy" id="1738132"/>
    <lineage>
        <taxon>Eukaryota</taxon>
        <taxon>Fungi</taxon>
        <taxon>Dikarya</taxon>
        <taxon>Basidiomycota</taxon>
        <taxon>Agaricomycotina</taxon>
        <taxon>Agaricomycetes</taxon>
        <taxon>Agaricomycetidae</taxon>
        <taxon>Agaricales</taxon>
        <taxon>Marasmiineae</taxon>
        <taxon>Mycenaceae</taxon>
        <taxon>Roridomyces</taxon>
    </lineage>
</organism>
<evidence type="ECO:0000313" key="1">
    <source>
        <dbReference type="EMBL" id="KAJ7617234.1"/>
    </source>
</evidence>